<organism evidence="2">
    <name type="scientific">Arundo donax</name>
    <name type="common">Giant reed</name>
    <name type="synonym">Donax arundinaceus</name>
    <dbReference type="NCBI Taxonomy" id="35708"/>
    <lineage>
        <taxon>Eukaryota</taxon>
        <taxon>Viridiplantae</taxon>
        <taxon>Streptophyta</taxon>
        <taxon>Embryophyta</taxon>
        <taxon>Tracheophyta</taxon>
        <taxon>Spermatophyta</taxon>
        <taxon>Magnoliopsida</taxon>
        <taxon>Liliopsida</taxon>
        <taxon>Poales</taxon>
        <taxon>Poaceae</taxon>
        <taxon>PACMAD clade</taxon>
        <taxon>Arundinoideae</taxon>
        <taxon>Arundineae</taxon>
        <taxon>Arundo</taxon>
    </lineage>
</organism>
<dbReference type="PANTHER" id="PTHR34836">
    <property type="entry name" value="OS06G0188250 PROTEIN"/>
    <property type="match status" value="1"/>
</dbReference>
<dbReference type="InterPro" id="IPR015683">
    <property type="entry name" value="Ionotropic_Glu_rcpt"/>
</dbReference>
<evidence type="ECO:0008006" key="3">
    <source>
        <dbReference type="Google" id="ProtNLM"/>
    </source>
</evidence>
<keyword evidence="1" id="KW-0732">Signal</keyword>
<dbReference type="Gene3D" id="3.40.50.2300">
    <property type="match status" value="1"/>
</dbReference>
<dbReference type="EMBL" id="GBRH01254471">
    <property type="protein sequence ID" value="JAD43424.1"/>
    <property type="molecule type" value="Transcribed_RNA"/>
</dbReference>
<name>A0A0A8ZVK8_ARUDO</name>
<feature type="signal peptide" evidence="1">
    <location>
        <begin position="1"/>
        <end position="20"/>
    </location>
</feature>
<reference evidence="2" key="2">
    <citation type="journal article" date="2015" name="Data Brief">
        <title>Shoot transcriptome of the giant reed, Arundo donax.</title>
        <authorList>
            <person name="Barrero R.A."/>
            <person name="Guerrero F.D."/>
            <person name="Moolhuijzen P."/>
            <person name="Goolsby J.A."/>
            <person name="Tidwell J."/>
            <person name="Bellgard S.E."/>
            <person name="Bellgard M.I."/>
        </authorList>
    </citation>
    <scope>NUCLEOTIDE SEQUENCE</scope>
    <source>
        <tissue evidence="2">Shoot tissue taken approximately 20 cm above the soil surface</tissue>
    </source>
</reference>
<protein>
    <recommendedName>
        <fullName evidence="3">Receptor ligand binding region domain-containing protein</fullName>
    </recommendedName>
</protein>
<sequence length="108" mass="11696">MEKIPQTIFFLLLILSFSAAKNTSSSRGEEFHVGVILDLGSLVGKAARTSVSLAVEDFYALHQNCNRKVVLHVRDSAGNDVQAASAGMRSAASHIHEEDRTPLATFII</sequence>
<evidence type="ECO:0000256" key="1">
    <source>
        <dbReference type="SAM" id="SignalP"/>
    </source>
</evidence>
<dbReference type="SUPFAM" id="SSF53822">
    <property type="entry name" value="Periplasmic binding protein-like I"/>
    <property type="match status" value="1"/>
</dbReference>
<dbReference type="AlphaFoldDB" id="A0A0A8ZVK8"/>
<reference evidence="2" key="1">
    <citation type="submission" date="2014-09" db="EMBL/GenBank/DDBJ databases">
        <authorList>
            <person name="Magalhaes I.L.F."/>
            <person name="Oliveira U."/>
            <person name="Santos F.R."/>
            <person name="Vidigal T.H.D.A."/>
            <person name="Brescovit A.D."/>
            <person name="Santos A.J."/>
        </authorList>
    </citation>
    <scope>NUCLEOTIDE SEQUENCE</scope>
    <source>
        <tissue evidence="2">Shoot tissue taken approximately 20 cm above the soil surface</tissue>
    </source>
</reference>
<dbReference type="PANTHER" id="PTHR34836:SF1">
    <property type="entry name" value="OS09G0428600 PROTEIN"/>
    <property type="match status" value="1"/>
</dbReference>
<feature type="chain" id="PRO_5002062367" description="Receptor ligand binding region domain-containing protein" evidence="1">
    <location>
        <begin position="21"/>
        <end position="108"/>
    </location>
</feature>
<accession>A0A0A8ZVK8</accession>
<proteinExistence type="predicted"/>
<dbReference type="InterPro" id="IPR028082">
    <property type="entry name" value="Peripla_BP_I"/>
</dbReference>
<evidence type="ECO:0000313" key="2">
    <source>
        <dbReference type="EMBL" id="JAD43424.1"/>
    </source>
</evidence>